<protein>
    <submittedName>
        <fullName evidence="1">Uncharacterized protein</fullName>
    </submittedName>
</protein>
<dbReference type="AlphaFoldDB" id="A0A0A8ZMA5"/>
<reference evidence="1" key="2">
    <citation type="journal article" date="2015" name="Data Brief">
        <title>Shoot transcriptome of the giant reed, Arundo donax.</title>
        <authorList>
            <person name="Barrero R.A."/>
            <person name="Guerrero F.D."/>
            <person name="Moolhuijzen P."/>
            <person name="Goolsby J.A."/>
            <person name="Tidwell J."/>
            <person name="Bellgard S.E."/>
            <person name="Bellgard M.I."/>
        </authorList>
    </citation>
    <scope>NUCLEOTIDE SEQUENCE</scope>
    <source>
        <tissue evidence="1">Shoot tissue taken approximately 20 cm above the soil surface</tissue>
    </source>
</reference>
<accession>A0A0A8ZMA5</accession>
<dbReference type="EMBL" id="GBRH01257371">
    <property type="protein sequence ID" value="JAD40524.1"/>
    <property type="molecule type" value="Transcribed_RNA"/>
</dbReference>
<proteinExistence type="predicted"/>
<reference evidence="1" key="1">
    <citation type="submission" date="2014-09" db="EMBL/GenBank/DDBJ databases">
        <authorList>
            <person name="Magalhaes I.L.F."/>
            <person name="Oliveira U."/>
            <person name="Santos F.R."/>
            <person name="Vidigal T.H.D.A."/>
            <person name="Brescovit A.D."/>
            <person name="Santos A.J."/>
        </authorList>
    </citation>
    <scope>NUCLEOTIDE SEQUENCE</scope>
    <source>
        <tissue evidence="1">Shoot tissue taken approximately 20 cm above the soil surface</tissue>
    </source>
</reference>
<sequence length="16" mass="1739">MYICIQTAQSPLNPGC</sequence>
<evidence type="ECO:0000313" key="1">
    <source>
        <dbReference type="EMBL" id="JAD40524.1"/>
    </source>
</evidence>
<name>A0A0A8ZMA5_ARUDO</name>
<organism evidence="1">
    <name type="scientific">Arundo donax</name>
    <name type="common">Giant reed</name>
    <name type="synonym">Donax arundinaceus</name>
    <dbReference type="NCBI Taxonomy" id="35708"/>
    <lineage>
        <taxon>Eukaryota</taxon>
        <taxon>Viridiplantae</taxon>
        <taxon>Streptophyta</taxon>
        <taxon>Embryophyta</taxon>
        <taxon>Tracheophyta</taxon>
        <taxon>Spermatophyta</taxon>
        <taxon>Magnoliopsida</taxon>
        <taxon>Liliopsida</taxon>
        <taxon>Poales</taxon>
        <taxon>Poaceae</taxon>
        <taxon>PACMAD clade</taxon>
        <taxon>Arundinoideae</taxon>
        <taxon>Arundineae</taxon>
        <taxon>Arundo</taxon>
    </lineage>
</organism>